<sequence length="339" mass="38033">MRKLRLLLFPFAGVYYAITLTRNKLFNAGILSSKKYDLPVICIGNLSVGGTGKSPMTEYVIRLLQAHKRVATLSRGYGRTTKGYRDVLPTSLATEVGDEPLQFAQKFDAINVAVCEDRQAGISRLLGKENMLEVILLDDAYQHRKVTPGYSILLTAYGDLYSNDYLLPAGNLREPRSGASRADVVVVTKCPSQLSKVEQENIIRQLKTTAGQEVFFTKIAYDDCVYGANGNVQLHSLKVHNVTLVTGIANPEPLVNYLTSDGLSFNHKSYGDHHNFSASEIVELEKLDCILTTEKDYVRLRPLLTMRHLYYLPIKVAFLNNSQNFDRGITHFVNEYNEK</sequence>
<keyword evidence="5 13" id="KW-0444">Lipid biosynthesis</keyword>
<protein>
    <recommendedName>
        <fullName evidence="4 13">Tetraacyldisaccharide 4'-kinase</fullName>
        <ecNumber evidence="3 13">2.7.1.130</ecNumber>
    </recommendedName>
    <alternativeName>
        <fullName evidence="12 13">Lipid A 4'-kinase</fullName>
    </alternativeName>
</protein>
<dbReference type="EMBL" id="JSAQ01000001">
    <property type="protein sequence ID" value="KGO06360.1"/>
    <property type="molecule type" value="Genomic_DNA"/>
</dbReference>
<evidence type="ECO:0000256" key="1">
    <source>
        <dbReference type="ARBA" id="ARBA00002274"/>
    </source>
</evidence>
<dbReference type="InterPro" id="IPR003758">
    <property type="entry name" value="LpxK"/>
</dbReference>
<evidence type="ECO:0000313" key="14">
    <source>
        <dbReference type="EMBL" id="KGO06360.1"/>
    </source>
</evidence>
<comment type="similarity">
    <text evidence="13">Belongs to the LpxK family.</text>
</comment>
<keyword evidence="11 13" id="KW-0443">Lipid metabolism</keyword>
<dbReference type="KEGG" id="ddo:I597_2886"/>
<comment type="caution">
    <text evidence="13">Lacks conserved residue(s) required for the propagation of feature annotation.</text>
</comment>
<dbReference type="GO" id="GO:0009244">
    <property type="term" value="P:lipopolysaccharide core region biosynthetic process"/>
    <property type="evidence" value="ECO:0007669"/>
    <property type="project" value="TreeGrafter"/>
</dbReference>
<evidence type="ECO:0000256" key="8">
    <source>
        <dbReference type="ARBA" id="ARBA00022741"/>
    </source>
</evidence>
<evidence type="ECO:0000256" key="5">
    <source>
        <dbReference type="ARBA" id="ARBA00022516"/>
    </source>
</evidence>
<evidence type="ECO:0000313" key="15">
    <source>
        <dbReference type="Proteomes" id="UP000030140"/>
    </source>
</evidence>
<dbReference type="PATRIC" id="fig|1300343.5.peg.2935"/>
<gene>
    <name evidence="13" type="primary">lpxK</name>
    <name evidence="14" type="ORF">NV36_05565</name>
</gene>
<evidence type="ECO:0000256" key="9">
    <source>
        <dbReference type="ARBA" id="ARBA00022777"/>
    </source>
</evidence>
<evidence type="ECO:0000256" key="11">
    <source>
        <dbReference type="ARBA" id="ARBA00023098"/>
    </source>
</evidence>
<evidence type="ECO:0000256" key="13">
    <source>
        <dbReference type="HAMAP-Rule" id="MF_00409"/>
    </source>
</evidence>
<comment type="pathway">
    <text evidence="2 13">Glycolipid biosynthesis; lipid IV(A) biosynthesis; lipid IV(A) from (3R)-3-hydroxytetradecanoyl-[acyl-carrier-protein] and UDP-N-acetyl-alpha-D-glucosamine: step 6/6.</text>
</comment>
<evidence type="ECO:0000256" key="2">
    <source>
        <dbReference type="ARBA" id="ARBA00004870"/>
    </source>
</evidence>
<accession>A0A0A2H165</accession>
<evidence type="ECO:0000256" key="7">
    <source>
        <dbReference type="ARBA" id="ARBA00022679"/>
    </source>
</evidence>
<dbReference type="SUPFAM" id="SSF52540">
    <property type="entry name" value="P-loop containing nucleoside triphosphate hydrolases"/>
    <property type="match status" value="1"/>
</dbReference>
<dbReference type="AlphaFoldDB" id="A0A0A2H165"/>
<evidence type="ECO:0000256" key="4">
    <source>
        <dbReference type="ARBA" id="ARBA00016436"/>
    </source>
</evidence>
<dbReference type="GO" id="GO:0009029">
    <property type="term" value="F:lipid-A 4'-kinase activity"/>
    <property type="evidence" value="ECO:0007669"/>
    <property type="project" value="UniProtKB-UniRule"/>
</dbReference>
<comment type="catalytic activity">
    <reaction evidence="13">
        <text>a lipid A disaccharide + ATP = a lipid IVA + ADP + H(+)</text>
        <dbReference type="Rhea" id="RHEA:67840"/>
        <dbReference type="ChEBI" id="CHEBI:15378"/>
        <dbReference type="ChEBI" id="CHEBI:30616"/>
        <dbReference type="ChEBI" id="CHEBI:176343"/>
        <dbReference type="ChEBI" id="CHEBI:176425"/>
        <dbReference type="ChEBI" id="CHEBI:456216"/>
        <dbReference type="EC" id="2.7.1.130"/>
    </reaction>
</comment>
<keyword evidence="7 13" id="KW-0808">Transferase</keyword>
<dbReference type="Proteomes" id="UP000030140">
    <property type="component" value="Unassembled WGS sequence"/>
</dbReference>
<organism evidence="14 15">
    <name type="scientific">Dokdonia donghaensis DSW-1</name>
    <dbReference type="NCBI Taxonomy" id="1300343"/>
    <lineage>
        <taxon>Bacteria</taxon>
        <taxon>Pseudomonadati</taxon>
        <taxon>Bacteroidota</taxon>
        <taxon>Flavobacteriia</taxon>
        <taxon>Flavobacteriales</taxon>
        <taxon>Flavobacteriaceae</taxon>
        <taxon>Dokdonia</taxon>
    </lineage>
</organism>
<comment type="function">
    <text evidence="1 13">Transfers the gamma-phosphate of ATP to the 4'-position of a tetraacyldisaccharide 1-phosphate intermediate (termed DS-1-P) to form tetraacyldisaccharide 1,4'-bis-phosphate (lipid IVA).</text>
</comment>
<dbReference type="GO" id="GO:0009245">
    <property type="term" value="P:lipid A biosynthetic process"/>
    <property type="evidence" value="ECO:0007669"/>
    <property type="project" value="UniProtKB-UniRule"/>
</dbReference>
<dbReference type="RefSeq" id="WP_035325367.1">
    <property type="nucleotide sequence ID" value="NZ_CP015125.1"/>
</dbReference>
<comment type="caution">
    <text evidence="14">The sequence shown here is derived from an EMBL/GenBank/DDBJ whole genome shotgun (WGS) entry which is preliminary data.</text>
</comment>
<dbReference type="NCBIfam" id="TIGR00682">
    <property type="entry name" value="lpxK"/>
    <property type="match status" value="1"/>
</dbReference>
<proteinExistence type="inferred from homology"/>
<name>A0A0A2H165_9FLAO</name>
<keyword evidence="10 13" id="KW-0067">ATP-binding</keyword>
<keyword evidence="9 13" id="KW-0418">Kinase</keyword>
<dbReference type="UniPathway" id="UPA00359">
    <property type="reaction ID" value="UER00482"/>
</dbReference>
<dbReference type="InterPro" id="IPR027417">
    <property type="entry name" value="P-loop_NTPase"/>
</dbReference>
<dbReference type="Pfam" id="PF02606">
    <property type="entry name" value="LpxK"/>
    <property type="match status" value="1"/>
</dbReference>
<keyword evidence="6 13" id="KW-0441">Lipid A biosynthesis</keyword>
<evidence type="ECO:0000256" key="6">
    <source>
        <dbReference type="ARBA" id="ARBA00022556"/>
    </source>
</evidence>
<dbReference type="HAMAP" id="MF_00409">
    <property type="entry name" value="LpxK"/>
    <property type="match status" value="1"/>
</dbReference>
<dbReference type="GO" id="GO:0005524">
    <property type="term" value="F:ATP binding"/>
    <property type="evidence" value="ECO:0007669"/>
    <property type="project" value="UniProtKB-UniRule"/>
</dbReference>
<dbReference type="PANTHER" id="PTHR42724:SF1">
    <property type="entry name" value="TETRAACYLDISACCHARIDE 4'-KINASE, MITOCHONDRIAL-RELATED"/>
    <property type="match status" value="1"/>
</dbReference>
<reference evidence="14 15" key="1">
    <citation type="submission" date="2014-10" db="EMBL/GenBank/DDBJ databases">
        <title>Draft genome sequence of the proteorhodopsin-containing marine bacterium Dokdonia donghaensis.</title>
        <authorList>
            <person name="Gomez-Consarnau L."/>
            <person name="Gonzalez J.M."/>
            <person name="Riedel T."/>
            <person name="Jaenicke S."/>
            <person name="Wagner-Doebler I."/>
            <person name="Fuhrman J.A."/>
        </authorList>
    </citation>
    <scope>NUCLEOTIDE SEQUENCE [LARGE SCALE GENOMIC DNA]</scope>
    <source>
        <strain evidence="14 15">DSW-1</strain>
    </source>
</reference>
<evidence type="ECO:0000256" key="12">
    <source>
        <dbReference type="ARBA" id="ARBA00029757"/>
    </source>
</evidence>
<keyword evidence="8 13" id="KW-0547">Nucleotide-binding</keyword>
<dbReference type="GO" id="GO:0005886">
    <property type="term" value="C:plasma membrane"/>
    <property type="evidence" value="ECO:0007669"/>
    <property type="project" value="TreeGrafter"/>
</dbReference>
<dbReference type="PANTHER" id="PTHR42724">
    <property type="entry name" value="TETRAACYLDISACCHARIDE 4'-KINASE"/>
    <property type="match status" value="1"/>
</dbReference>
<keyword evidence="15" id="KW-1185">Reference proteome</keyword>
<evidence type="ECO:0000256" key="3">
    <source>
        <dbReference type="ARBA" id="ARBA00012071"/>
    </source>
</evidence>
<dbReference type="OrthoDB" id="9766423at2"/>
<evidence type="ECO:0000256" key="10">
    <source>
        <dbReference type="ARBA" id="ARBA00022840"/>
    </source>
</evidence>
<dbReference type="EC" id="2.7.1.130" evidence="3 13"/>